<dbReference type="GO" id="GO:0006313">
    <property type="term" value="P:DNA transposition"/>
    <property type="evidence" value="ECO:0007669"/>
    <property type="project" value="InterPro"/>
</dbReference>
<evidence type="ECO:0000256" key="4">
    <source>
        <dbReference type="ARBA" id="ARBA00023125"/>
    </source>
</evidence>
<keyword evidence="5" id="KW-0233">DNA recombination</keyword>
<keyword evidence="3" id="KW-0815">Transposition</keyword>
<dbReference type="InterPro" id="IPR036397">
    <property type="entry name" value="RNaseH_sf"/>
</dbReference>
<feature type="domain" description="Integrase catalytic" evidence="6">
    <location>
        <begin position="174"/>
        <end position="327"/>
    </location>
</feature>
<dbReference type="RefSeq" id="WP_079550460.1">
    <property type="nucleotide sequence ID" value="NZ_LT670847.1"/>
</dbReference>
<dbReference type="PROSITE" id="PS01043">
    <property type="entry name" value="TRANSPOSASE_IS30"/>
    <property type="match status" value="1"/>
</dbReference>
<dbReference type="NCBIfam" id="NF033563">
    <property type="entry name" value="transpos_IS30"/>
    <property type="match status" value="1"/>
</dbReference>
<organism evidence="7 8">
    <name type="scientific">Vreelandella subglaciescola</name>
    <dbReference type="NCBI Taxonomy" id="29571"/>
    <lineage>
        <taxon>Bacteria</taxon>
        <taxon>Pseudomonadati</taxon>
        <taxon>Pseudomonadota</taxon>
        <taxon>Gammaproteobacteria</taxon>
        <taxon>Oceanospirillales</taxon>
        <taxon>Halomonadaceae</taxon>
        <taxon>Vreelandella</taxon>
    </lineage>
</organism>
<dbReference type="InterPro" id="IPR051917">
    <property type="entry name" value="Transposase-Integrase"/>
</dbReference>
<dbReference type="Gene3D" id="1.10.10.60">
    <property type="entry name" value="Homeodomain-like"/>
    <property type="match status" value="1"/>
</dbReference>
<dbReference type="PANTHER" id="PTHR10948:SF23">
    <property type="entry name" value="TRANSPOSASE INSI FOR INSERTION SEQUENCE ELEMENT IS30A-RELATED"/>
    <property type="match status" value="1"/>
</dbReference>
<dbReference type="GO" id="GO:0004803">
    <property type="term" value="F:transposase activity"/>
    <property type="evidence" value="ECO:0007669"/>
    <property type="project" value="InterPro"/>
</dbReference>
<dbReference type="InterPro" id="IPR001598">
    <property type="entry name" value="Transposase_IS30_CS"/>
</dbReference>
<comment type="function">
    <text evidence="1">Required for the transposition of the insertion element.</text>
</comment>
<dbReference type="FunCoup" id="A0A1M7EDR9">
    <property type="interactions" value="17"/>
</dbReference>
<keyword evidence="8" id="KW-1185">Reference proteome</keyword>
<dbReference type="EMBL" id="LT670847">
    <property type="protein sequence ID" value="SHL89770.1"/>
    <property type="molecule type" value="Genomic_DNA"/>
</dbReference>
<evidence type="ECO:0000256" key="3">
    <source>
        <dbReference type="ARBA" id="ARBA00022578"/>
    </source>
</evidence>
<reference evidence="7 8" key="1">
    <citation type="submission" date="2016-11" db="EMBL/GenBank/DDBJ databases">
        <authorList>
            <person name="Jaros S."/>
            <person name="Januszkiewicz K."/>
            <person name="Wedrychowicz H."/>
        </authorList>
    </citation>
    <scope>NUCLEOTIDE SEQUENCE [LARGE SCALE GENOMIC DNA]</scope>
    <source>
        <strain evidence="7 8">ACAM 12</strain>
    </source>
</reference>
<sequence>MSYVELSIEERATIQVSRAQGMSLRHVARVLNRSPSTVCREIRRNRTSPGRYCARRAQKYRQSRRIPCRPWRKLPLGSERFDLVVHLLRQRLSPEQIAGKLKDMDIPSLRDAYVCRETIYSAIYALPVGQLRKELIHCLRQGKATRKPRRGDVDRRSQIPDMVSIHLRPPEVEKREMPGHWEGDLIKGKNNGSAVGTLVELSSGYLILAKMIDATATSAVEGFSAALNQMPRAARKSMTYDQGREMTRHAEITQNSGVAIYFCDPHSPWQRGSNENINGLIRQYLPKGTDLSGHSQEELDAIAFELNMRPRKRFDFRCPIEKMGELMAKYHEGPSSIQ</sequence>
<comment type="similarity">
    <text evidence="2">Belongs to the transposase IS30 family.</text>
</comment>
<dbReference type="InterPro" id="IPR012337">
    <property type="entry name" value="RNaseH-like_sf"/>
</dbReference>
<evidence type="ECO:0000256" key="2">
    <source>
        <dbReference type="ARBA" id="ARBA00006363"/>
    </source>
</evidence>
<dbReference type="Gene3D" id="3.30.420.10">
    <property type="entry name" value="Ribonuclease H-like superfamily/Ribonuclease H"/>
    <property type="match status" value="1"/>
</dbReference>
<dbReference type="Pfam" id="PF13936">
    <property type="entry name" value="HTH_38"/>
    <property type="match status" value="1"/>
</dbReference>
<dbReference type="AlphaFoldDB" id="A0A1M7EDR9"/>
<accession>A0A1M7EDR9</accession>
<dbReference type="SUPFAM" id="SSF53098">
    <property type="entry name" value="Ribonuclease H-like"/>
    <property type="match status" value="1"/>
</dbReference>
<gene>
    <name evidence="7" type="ORF">SAMN05878437_0144</name>
</gene>
<dbReference type="Proteomes" id="UP000190911">
    <property type="component" value="Chromosome I"/>
</dbReference>
<evidence type="ECO:0000313" key="8">
    <source>
        <dbReference type="Proteomes" id="UP000190911"/>
    </source>
</evidence>
<dbReference type="PROSITE" id="PS50994">
    <property type="entry name" value="INTEGRASE"/>
    <property type="match status" value="1"/>
</dbReference>
<dbReference type="InterPro" id="IPR025246">
    <property type="entry name" value="IS30-like_HTH"/>
</dbReference>
<protein>
    <submittedName>
        <fullName evidence="7">Transposase and inactivated derivatives, IS30 family</fullName>
    </submittedName>
</protein>
<evidence type="ECO:0000313" key="7">
    <source>
        <dbReference type="EMBL" id="SHL89770.1"/>
    </source>
</evidence>
<dbReference type="OrthoDB" id="9803231at2"/>
<dbReference type="GO" id="GO:0015074">
    <property type="term" value="P:DNA integration"/>
    <property type="evidence" value="ECO:0007669"/>
    <property type="project" value="InterPro"/>
</dbReference>
<name>A0A1M7EDR9_9GAMM</name>
<proteinExistence type="inferred from homology"/>
<dbReference type="InParanoid" id="A0A1M7EDR9"/>
<dbReference type="InterPro" id="IPR001584">
    <property type="entry name" value="Integrase_cat-core"/>
</dbReference>
<evidence type="ECO:0000259" key="6">
    <source>
        <dbReference type="PROSITE" id="PS50994"/>
    </source>
</evidence>
<dbReference type="GO" id="GO:0005829">
    <property type="term" value="C:cytosol"/>
    <property type="evidence" value="ECO:0007669"/>
    <property type="project" value="TreeGrafter"/>
</dbReference>
<dbReference type="GO" id="GO:0003677">
    <property type="term" value="F:DNA binding"/>
    <property type="evidence" value="ECO:0007669"/>
    <property type="project" value="UniProtKB-KW"/>
</dbReference>
<dbReference type="InterPro" id="IPR053392">
    <property type="entry name" value="Transposase_IS30-like"/>
</dbReference>
<keyword evidence="4" id="KW-0238">DNA-binding</keyword>
<dbReference type="Pfam" id="PF00665">
    <property type="entry name" value="rve"/>
    <property type="match status" value="1"/>
</dbReference>
<evidence type="ECO:0000256" key="1">
    <source>
        <dbReference type="ARBA" id="ARBA00002190"/>
    </source>
</evidence>
<evidence type="ECO:0000256" key="5">
    <source>
        <dbReference type="ARBA" id="ARBA00023172"/>
    </source>
</evidence>
<dbReference type="PANTHER" id="PTHR10948">
    <property type="entry name" value="TRANSPOSASE"/>
    <property type="match status" value="1"/>
</dbReference>